<reference evidence="6 7" key="1">
    <citation type="submission" date="2018-01" db="EMBL/GenBank/DDBJ databases">
        <title>Whole genome analyses suggest that Burkholderia sensu lato contains two further novel genera in the rhizoxinica-symbiotica group Mycetohabitans gen. nov., and Trinickia gen. nov.: implications for the evolution of diazotrophy and nodulation in the Burkholderiaceae.</title>
        <authorList>
            <person name="Estrada-de los Santos P."/>
            <person name="Palmer M."/>
            <person name="Chavez-Ramirez B."/>
            <person name="Beukes C."/>
            <person name="Steenkamp E.T."/>
            <person name="Hirsch A.M."/>
            <person name="Manyaka P."/>
            <person name="Maluk M."/>
            <person name="Lafos M."/>
            <person name="Crook M."/>
            <person name="Gross E."/>
            <person name="Simon M.F."/>
            <person name="Bueno dos Reis Junior F."/>
            <person name="Poole P.S."/>
            <person name="Venter S.N."/>
            <person name="James E.K."/>
        </authorList>
    </citation>
    <scope>NUCLEOTIDE SEQUENCE [LARGE SCALE GENOMIC DNA]</scope>
    <source>
        <strain evidence="6 7">GIMN1.004</strain>
    </source>
</reference>
<evidence type="ECO:0000313" key="6">
    <source>
        <dbReference type="EMBL" id="PMS14780.1"/>
    </source>
</evidence>
<dbReference type="EMBL" id="PNYA01000040">
    <property type="protein sequence ID" value="PMS14780.1"/>
    <property type="molecule type" value="Genomic_DNA"/>
</dbReference>
<dbReference type="InterPro" id="IPR012349">
    <property type="entry name" value="Split_barrel_FMN-bd"/>
</dbReference>
<evidence type="ECO:0000256" key="3">
    <source>
        <dbReference type="ARBA" id="ARBA00023143"/>
    </source>
</evidence>
<keyword evidence="2" id="KW-0547">Nucleotide-binding</keyword>
<dbReference type="Gene3D" id="2.40.10.220">
    <property type="entry name" value="predicted glycosyltransferase like domains"/>
    <property type="match status" value="1"/>
</dbReference>
<evidence type="ECO:0000259" key="4">
    <source>
        <dbReference type="Pfam" id="PF07238"/>
    </source>
</evidence>
<keyword evidence="6" id="KW-0282">Flagellum</keyword>
<keyword evidence="1" id="KW-0973">c-di-GMP</keyword>
<accession>A0A2N7VC88</accession>
<feature type="domain" description="PilZ" evidence="4">
    <location>
        <begin position="214"/>
        <end position="321"/>
    </location>
</feature>
<comment type="caution">
    <text evidence="6">The sequence shown here is derived from an EMBL/GenBank/DDBJ whole genome shotgun (WGS) entry which is preliminary data.</text>
</comment>
<evidence type="ECO:0000313" key="7">
    <source>
        <dbReference type="Proteomes" id="UP000235616"/>
    </source>
</evidence>
<evidence type="ECO:0000256" key="1">
    <source>
        <dbReference type="ARBA" id="ARBA00022636"/>
    </source>
</evidence>
<feature type="domain" description="Type III secretion system flagellar brake protein YcgR PilZN" evidence="5">
    <location>
        <begin position="139"/>
        <end position="205"/>
    </location>
</feature>
<dbReference type="GO" id="GO:0035438">
    <property type="term" value="F:cyclic-di-GMP binding"/>
    <property type="evidence" value="ECO:0007669"/>
    <property type="project" value="InterPro"/>
</dbReference>
<dbReference type="Pfam" id="PF12945">
    <property type="entry name" value="PilZNR"/>
    <property type="match status" value="1"/>
</dbReference>
<dbReference type="Gene3D" id="2.30.110.10">
    <property type="entry name" value="Electron Transport, Fmn-binding Protein, Chain A"/>
    <property type="match status" value="1"/>
</dbReference>
<proteinExistence type="predicted"/>
<evidence type="ECO:0000256" key="2">
    <source>
        <dbReference type="ARBA" id="ARBA00022741"/>
    </source>
</evidence>
<dbReference type="InterPro" id="IPR009926">
    <property type="entry name" value="T3SS_YcgR_PilZN"/>
</dbReference>
<keyword evidence="7" id="KW-1185">Reference proteome</keyword>
<dbReference type="SUPFAM" id="SSF141371">
    <property type="entry name" value="PilZ domain-like"/>
    <property type="match status" value="1"/>
</dbReference>
<keyword evidence="3" id="KW-0975">Bacterial flagellum</keyword>
<dbReference type="Pfam" id="PF07238">
    <property type="entry name" value="PilZ"/>
    <property type="match status" value="1"/>
</dbReference>
<protein>
    <submittedName>
        <fullName evidence="6">Flagellar brake protein</fullName>
    </submittedName>
</protein>
<organism evidence="6 7">
    <name type="scientific">Trinickia dabaoshanensis</name>
    <dbReference type="NCBI Taxonomy" id="564714"/>
    <lineage>
        <taxon>Bacteria</taxon>
        <taxon>Pseudomonadati</taxon>
        <taxon>Pseudomonadota</taxon>
        <taxon>Betaproteobacteria</taxon>
        <taxon>Burkholderiales</taxon>
        <taxon>Burkholderiaceae</taxon>
        <taxon>Trinickia</taxon>
    </lineage>
</organism>
<dbReference type="Proteomes" id="UP000235616">
    <property type="component" value="Unassembled WGS sequence"/>
</dbReference>
<dbReference type="InterPro" id="IPR009875">
    <property type="entry name" value="PilZ_domain"/>
</dbReference>
<evidence type="ECO:0000259" key="5">
    <source>
        <dbReference type="Pfam" id="PF12945"/>
    </source>
</evidence>
<dbReference type="AlphaFoldDB" id="A0A2N7VC88"/>
<name>A0A2N7VC88_9BURK</name>
<keyword evidence="6" id="KW-0966">Cell projection</keyword>
<sequence length="329" mass="35281">MGLKIPKRPSVRAATFGVASYEQFIALPQRHRSMSESPVPMDHEPAPIPIGEPLAWPLLDQNGTLLLRAGSIVGSEEERRFLIDHFSFYKGVARTGTAENANPGASDARAAPVTLTQMRLAIGAPIGMRSFFATTSPMRRSRLIGFSPDHSLFVTAPRVGKLPLVLSAGENVQAVAIGAHAVYSFSCTVLAACSEPFHYLVLSEPGAVRLLRERKAARVQTRLAVKYRALSTDGEAQGLGLGRDLSVQGMALVSPRVLGAIGAQVQVSFPIRTAQVDTQFEAMAIVRNVKDSVAPDGLVTHGLEFESVSGEQQFALRSFLFDCLSGSAL</sequence>
<keyword evidence="6" id="KW-0969">Cilium</keyword>
<gene>
    <name evidence="6" type="ORF">C0Z18_30240</name>
</gene>